<evidence type="ECO:0000256" key="5">
    <source>
        <dbReference type="ARBA" id="ARBA00022676"/>
    </source>
</evidence>
<dbReference type="Proteomes" id="UP000230423">
    <property type="component" value="Unassembled WGS sequence"/>
</dbReference>
<evidence type="ECO:0000256" key="6">
    <source>
        <dbReference type="ARBA" id="ARBA00022679"/>
    </source>
</evidence>
<keyword evidence="9" id="KW-0735">Signal-anchor</keyword>
<dbReference type="AlphaFoldDB" id="A0A2G9UI63"/>
<evidence type="ECO:0000256" key="2">
    <source>
        <dbReference type="ARBA" id="ARBA00004922"/>
    </source>
</evidence>
<dbReference type="InterPro" id="IPR026050">
    <property type="entry name" value="C1GALT1/C1GALT1_chp1"/>
</dbReference>
<dbReference type="PANTHER" id="PTHR23033">
    <property type="entry name" value="BETA1,3-GALACTOSYLTRANSFERASE"/>
    <property type="match status" value="1"/>
</dbReference>
<feature type="region of interest" description="Disordered" evidence="12">
    <location>
        <begin position="168"/>
        <end position="211"/>
    </location>
</feature>
<keyword evidence="10" id="KW-1133">Transmembrane helix</keyword>
<evidence type="ECO:0000256" key="12">
    <source>
        <dbReference type="SAM" id="MobiDB-lite"/>
    </source>
</evidence>
<comment type="subcellular location">
    <subcellularLocation>
        <location evidence="1">Membrane</location>
        <topology evidence="1">Single-pass type II membrane protein</topology>
    </subcellularLocation>
</comment>
<dbReference type="GO" id="GO:0000166">
    <property type="term" value="F:nucleotide binding"/>
    <property type="evidence" value="ECO:0007669"/>
    <property type="project" value="UniProtKB-KW"/>
</dbReference>
<feature type="compositionally biased region" description="Acidic residues" evidence="12">
    <location>
        <begin position="180"/>
        <end position="193"/>
    </location>
</feature>
<gene>
    <name evidence="14" type="ORF">TELCIR_08233</name>
</gene>
<name>A0A2G9UI63_TELCI</name>
<dbReference type="EMBL" id="KZ346462">
    <property type="protein sequence ID" value="PIO69931.1"/>
    <property type="molecule type" value="Genomic_DNA"/>
</dbReference>
<dbReference type="GO" id="GO:0016263">
    <property type="term" value="F:glycoprotein-N-acetylgalactosamine 3-beta-galactosyltransferase activity"/>
    <property type="evidence" value="ECO:0007669"/>
    <property type="project" value="UniProtKB-EC"/>
</dbReference>
<accession>A0A2G9UI63</accession>
<evidence type="ECO:0000256" key="10">
    <source>
        <dbReference type="ARBA" id="ARBA00022989"/>
    </source>
</evidence>
<dbReference type="GO" id="GO:0016020">
    <property type="term" value="C:membrane"/>
    <property type="evidence" value="ECO:0007669"/>
    <property type="project" value="UniProtKB-SubCell"/>
</dbReference>
<evidence type="ECO:0000313" key="15">
    <source>
        <dbReference type="Proteomes" id="UP000230423"/>
    </source>
</evidence>
<keyword evidence="11" id="KW-0472">Membrane</keyword>
<evidence type="ECO:0000256" key="11">
    <source>
        <dbReference type="ARBA" id="ARBA00023136"/>
    </source>
</evidence>
<feature type="compositionally biased region" description="Basic and acidic residues" evidence="12">
    <location>
        <begin position="194"/>
        <end position="211"/>
    </location>
</feature>
<comment type="pathway">
    <text evidence="2">Protein modification; protein glycosylation.</text>
</comment>
<evidence type="ECO:0000256" key="9">
    <source>
        <dbReference type="ARBA" id="ARBA00022968"/>
    </source>
</evidence>
<keyword evidence="15" id="KW-1185">Reference proteome</keyword>
<evidence type="ECO:0000256" key="4">
    <source>
        <dbReference type="ARBA" id="ARBA00012557"/>
    </source>
</evidence>
<feature type="domain" description="Fringe-like glycosyltransferase" evidence="13">
    <location>
        <begin position="10"/>
        <end position="96"/>
    </location>
</feature>
<keyword evidence="8" id="KW-0547">Nucleotide-binding</keyword>
<reference evidence="14 15" key="1">
    <citation type="submission" date="2015-09" db="EMBL/GenBank/DDBJ databases">
        <title>Draft genome of the parasitic nematode Teladorsagia circumcincta isolate WARC Sus (inbred).</title>
        <authorList>
            <person name="Mitreva M."/>
        </authorList>
    </citation>
    <scope>NUCLEOTIDE SEQUENCE [LARGE SCALE GENOMIC DNA]</scope>
    <source>
        <strain evidence="14 15">S</strain>
    </source>
</reference>
<keyword evidence="6" id="KW-0808">Transferase</keyword>
<evidence type="ECO:0000256" key="3">
    <source>
        <dbReference type="ARBA" id="ARBA00006462"/>
    </source>
</evidence>
<protein>
    <recommendedName>
        <fullName evidence="4">N-acetylgalactosaminide beta-1,3-galactosyltransferase</fullName>
        <ecNumber evidence="4">2.4.1.122</ecNumber>
    </recommendedName>
</protein>
<keyword evidence="7" id="KW-0812">Transmembrane</keyword>
<dbReference type="InterPro" id="IPR003378">
    <property type="entry name" value="Fringe-like_glycosylTrfase"/>
</dbReference>
<proteinExistence type="inferred from homology"/>
<dbReference type="EC" id="2.4.1.122" evidence="4"/>
<evidence type="ECO:0000256" key="1">
    <source>
        <dbReference type="ARBA" id="ARBA00004606"/>
    </source>
</evidence>
<evidence type="ECO:0000256" key="8">
    <source>
        <dbReference type="ARBA" id="ARBA00022741"/>
    </source>
</evidence>
<evidence type="ECO:0000256" key="7">
    <source>
        <dbReference type="ARBA" id="ARBA00022692"/>
    </source>
</evidence>
<dbReference type="Gene3D" id="3.90.550.50">
    <property type="match status" value="1"/>
</dbReference>
<evidence type="ECO:0000313" key="14">
    <source>
        <dbReference type="EMBL" id="PIO69931.1"/>
    </source>
</evidence>
<evidence type="ECO:0000259" key="13">
    <source>
        <dbReference type="Pfam" id="PF02434"/>
    </source>
</evidence>
<sequence>MLGPTSDSADDDTYVIMEHMYEYLATLDPEEPYYLGYNMRPYLNRGYNGGGAGYVLSRAAVKLFIERAFHDRTACPFDLYEDLGIGRCLQNIEIYPHDTRNEKGQHRFHTYRPDDMFHGTITDEWHYYPQIKGHDWIAPELISVHHLNPNEIRIYDDLLYRMRSPQLSTVRMPGQPEPSANDDEDIEIPEDDQDSKPSSERNTTVHDRNFA</sequence>
<dbReference type="PANTHER" id="PTHR23033:SF12">
    <property type="entry name" value="GLYCOPROTEIN-N-ACETYLGALACTOSAMINE 3-BETA-GALACTOSYLTRANSFERASE 1-RELATED"/>
    <property type="match status" value="1"/>
</dbReference>
<organism evidence="14 15">
    <name type="scientific">Teladorsagia circumcincta</name>
    <name type="common">Brown stomach worm</name>
    <name type="synonym">Ostertagia circumcincta</name>
    <dbReference type="NCBI Taxonomy" id="45464"/>
    <lineage>
        <taxon>Eukaryota</taxon>
        <taxon>Metazoa</taxon>
        <taxon>Ecdysozoa</taxon>
        <taxon>Nematoda</taxon>
        <taxon>Chromadorea</taxon>
        <taxon>Rhabditida</taxon>
        <taxon>Rhabditina</taxon>
        <taxon>Rhabditomorpha</taxon>
        <taxon>Strongyloidea</taxon>
        <taxon>Trichostrongylidae</taxon>
        <taxon>Teladorsagia</taxon>
    </lineage>
</organism>
<dbReference type="OrthoDB" id="414175at2759"/>
<comment type="similarity">
    <text evidence="3">Belongs to the glycosyltransferase 31 family. Beta3-Gal-T subfamily.</text>
</comment>
<keyword evidence="5" id="KW-0328">Glycosyltransferase</keyword>
<dbReference type="Pfam" id="PF02434">
    <property type="entry name" value="Fringe"/>
    <property type="match status" value="1"/>
</dbReference>